<sequence>MPVVFLSDASSKKIAASRHCLDQAMIIVAERFANVAHALSKRIVVYDYIGPHDGYQFIFGDQATGVLDKETQRIECLRPQLDLVFTFSERHSFHIKNEGAEPISSCRIHSSLARMRSAEIIPVLEENCSANTCVPPGDRAGFACFPGITGGTPMERKSTLVAASAISLLAACHSAAASDAKSLKEQVVGTWSLVSLTVHQTDKKVELFGEKPRGIQIMDPNGRFVNIITRSSLPLYAGNNRMQGTAEEYTAIGKGSNALYGTYEVDEENQTVTFNVEVSTFPNWEGEKQRRESSVEGDVWRYTNPMTTIGDGHVEVVWKRLD</sequence>
<accession>A0ABV3X0S9</accession>
<dbReference type="Pfam" id="PF13924">
    <property type="entry name" value="Lipocalin_5"/>
    <property type="match status" value="1"/>
</dbReference>
<keyword evidence="3" id="KW-1185">Reference proteome</keyword>
<evidence type="ECO:0000313" key="2">
    <source>
        <dbReference type="EMBL" id="MEX4010516.1"/>
    </source>
</evidence>
<evidence type="ECO:0000313" key="3">
    <source>
        <dbReference type="Proteomes" id="UP001559025"/>
    </source>
</evidence>
<feature type="domain" description="Lipocalin-like" evidence="1">
    <location>
        <begin position="188"/>
        <end position="306"/>
    </location>
</feature>
<gene>
    <name evidence="2" type="ORF">V1479_24725</name>
</gene>
<reference evidence="2 3" key="1">
    <citation type="submission" date="2024-01" db="EMBL/GenBank/DDBJ databases">
        <title>New evidence supports the origin of RcGTA from prophage.</title>
        <authorList>
            <person name="Xu Y."/>
            <person name="Liu B."/>
            <person name="Chen F."/>
        </authorList>
    </citation>
    <scope>NUCLEOTIDE SEQUENCE [LARGE SCALE GENOMIC DNA]</scope>
    <source>
        <strain evidence="2 3">CBW1107-2</strain>
    </source>
</reference>
<dbReference type="InterPro" id="IPR024311">
    <property type="entry name" value="Lipocalin-like"/>
</dbReference>
<proteinExistence type="predicted"/>
<name>A0ABV3X0S9_9HYPH</name>
<dbReference type="EMBL" id="JAZHFV010000015">
    <property type="protein sequence ID" value="MEX4010516.1"/>
    <property type="molecule type" value="Genomic_DNA"/>
</dbReference>
<organism evidence="2 3">
    <name type="scientific">Neoaquamicrobium sediminum</name>
    <dbReference type="NCBI Taxonomy" id="1849104"/>
    <lineage>
        <taxon>Bacteria</taxon>
        <taxon>Pseudomonadati</taxon>
        <taxon>Pseudomonadota</taxon>
        <taxon>Alphaproteobacteria</taxon>
        <taxon>Hyphomicrobiales</taxon>
        <taxon>Phyllobacteriaceae</taxon>
        <taxon>Neoaquamicrobium</taxon>
    </lineage>
</organism>
<protein>
    <submittedName>
        <fullName evidence="2">Lipocalin-like domain-containing protein</fullName>
    </submittedName>
</protein>
<comment type="caution">
    <text evidence="2">The sequence shown here is derived from an EMBL/GenBank/DDBJ whole genome shotgun (WGS) entry which is preliminary data.</text>
</comment>
<evidence type="ECO:0000259" key="1">
    <source>
        <dbReference type="Pfam" id="PF13924"/>
    </source>
</evidence>
<dbReference type="Proteomes" id="UP001559025">
    <property type="component" value="Unassembled WGS sequence"/>
</dbReference>